<keyword evidence="5" id="KW-1185">Reference proteome</keyword>
<proteinExistence type="inferred from homology"/>
<organism evidence="4 5">
    <name type="scientific">Zingiber officinale</name>
    <name type="common">Ginger</name>
    <name type="synonym">Amomum zingiber</name>
    <dbReference type="NCBI Taxonomy" id="94328"/>
    <lineage>
        <taxon>Eukaryota</taxon>
        <taxon>Viridiplantae</taxon>
        <taxon>Streptophyta</taxon>
        <taxon>Embryophyta</taxon>
        <taxon>Tracheophyta</taxon>
        <taxon>Spermatophyta</taxon>
        <taxon>Magnoliopsida</taxon>
        <taxon>Liliopsida</taxon>
        <taxon>Zingiberales</taxon>
        <taxon>Zingiberaceae</taxon>
        <taxon>Zingiber</taxon>
    </lineage>
</organism>
<protein>
    <recommendedName>
        <fullName evidence="6">Glycosyltransferase</fullName>
    </recommendedName>
</protein>
<dbReference type="Proteomes" id="UP000734854">
    <property type="component" value="Unassembled WGS sequence"/>
</dbReference>
<keyword evidence="2" id="KW-0328">Glycosyltransferase</keyword>
<dbReference type="InterPro" id="IPR002213">
    <property type="entry name" value="UDP_glucos_trans"/>
</dbReference>
<dbReference type="OrthoDB" id="5835829at2759"/>
<comment type="caution">
    <text evidence="4">The sequence shown here is derived from an EMBL/GenBank/DDBJ whole genome shotgun (WGS) entry which is preliminary data.</text>
</comment>
<accession>A0A8J5G7R5</accession>
<dbReference type="PANTHER" id="PTHR48049">
    <property type="entry name" value="GLYCOSYLTRANSFERASE"/>
    <property type="match status" value="1"/>
</dbReference>
<name>A0A8J5G7R5_ZINOF</name>
<dbReference type="FunFam" id="3.40.50.2000:FF:000088">
    <property type="entry name" value="Glycosyltransferase"/>
    <property type="match status" value="1"/>
</dbReference>
<gene>
    <name evidence="4" type="ORF">ZIOFF_048436</name>
</gene>
<dbReference type="FunFam" id="3.40.50.2000:FF:000037">
    <property type="entry name" value="Glycosyltransferase"/>
    <property type="match status" value="1"/>
</dbReference>
<evidence type="ECO:0000313" key="4">
    <source>
        <dbReference type="EMBL" id="KAG6493450.1"/>
    </source>
</evidence>
<dbReference type="GO" id="GO:0035251">
    <property type="term" value="F:UDP-glucosyltransferase activity"/>
    <property type="evidence" value="ECO:0007669"/>
    <property type="project" value="InterPro"/>
</dbReference>
<keyword evidence="3" id="KW-0808">Transferase</keyword>
<dbReference type="InterPro" id="IPR050481">
    <property type="entry name" value="UDP-glycosyltransf_plant"/>
</dbReference>
<comment type="similarity">
    <text evidence="1">Belongs to the UDP-glycosyltransferase family.</text>
</comment>
<evidence type="ECO:0000256" key="3">
    <source>
        <dbReference type="ARBA" id="ARBA00022679"/>
    </source>
</evidence>
<dbReference type="EMBL" id="JACMSC010000013">
    <property type="protein sequence ID" value="KAG6493450.1"/>
    <property type="molecule type" value="Genomic_DNA"/>
</dbReference>
<evidence type="ECO:0000256" key="1">
    <source>
        <dbReference type="ARBA" id="ARBA00009995"/>
    </source>
</evidence>
<dbReference type="PANTHER" id="PTHR48049:SF60">
    <property type="entry name" value="UDP-GLYCOSYLTRANSFERASE 91B1"/>
    <property type="match status" value="1"/>
</dbReference>
<dbReference type="AlphaFoldDB" id="A0A8J5G7R5"/>
<evidence type="ECO:0000313" key="5">
    <source>
        <dbReference type="Proteomes" id="UP000734854"/>
    </source>
</evidence>
<dbReference type="CDD" id="cd03784">
    <property type="entry name" value="GT1_Gtf-like"/>
    <property type="match status" value="1"/>
</dbReference>
<dbReference type="Pfam" id="PF00201">
    <property type="entry name" value="UDPGT"/>
    <property type="match status" value="1"/>
</dbReference>
<reference evidence="4 5" key="1">
    <citation type="submission" date="2020-08" db="EMBL/GenBank/DDBJ databases">
        <title>Plant Genome Project.</title>
        <authorList>
            <person name="Zhang R.-G."/>
        </authorList>
    </citation>
    <scope>NUCLEOTIDE SEQUENCE [LARGE SCALE GENOMIC DNA]</scope>
    <source>
        <tissue evidence="4">Rhizome</tissue>
    </source>
</reference>
<evidence type="ECO:0008006" key="6">
    <source>
        <dbReference type="Google" id="ProtNLM"/>
    </source>
</evidence>
<evidence type="ECO:0000256" key="2">
    <source>
        <dbReference type="ARBA" id="ARBA00022676"/>
    </source>
</evidence>
<sequence>MADHGNGDSLHIAVFPWLAFGHMLPFLRLSKSLAKRRHRVSFLSTPRNIARLPKLPPDVAPFIDFVPLPLPPVDNLPLDAESTNDLLPDQVQYLKKALDGLQSPFACFLRSTKPDWVIIDFCQHWAPDIAAELNVPCAYFSIFRASTLFIFSDKITRPTSLLTPEEFTKLPESVPFPTTLALRLHEAKGVIWAYRANASGISDMQRITSVLKASNLVAFRSCFEHESSWLSLFATRFCAADVVPVGLLPTPEDELASNAEAQSSSAATILRWLSEQLPRSVVYVAIGSEATLSAEQERELASGLELSAVPFLWAVRKPSGSGAGGGGGARRHHHGMVIEGWVPQLEILRHNSVGAFLTHCGYSSVIEGLQFGLPLVMLPLMVDTGLIARWCVEMKVGEEVARNEADGSFTGEDVAVAIRKVMVEEEVGKAFRSNSEKQREVFADTKLHESYVDSFIQRLRSKGDYNINLHELQARSSQ</sequence>